<dbReference type="InterPro" id="IPR057326">
    <property type="entry name" value="KR_dom"/>
</dbReference>
<evidence type="ECO:0000259" key="4">
    <source>
        <dbReference type="SMART" id="SM00822"/>
    </source>
</evidence>
<evidence type="ECO:0000313" key="5">
    <source>
        <dbReference type="EMBL" id="SDO17210.1"/>
    </source>
</evidence>
<organism evidence="5 6">
    <name type="scientific">Actinacidiphila guanduensis</name>
    <dbReference type="NCBI Taxonomy" id="310781"/>
    <lineage>
        <taxon>Bacteria</taxon>
        <taxon>Bacillati</taxon>
        <taxon>Actinomycetota</taxon>
        <taxon>Actinomycetes</taxon>
        <taxon>Kitasatosporales</taxon>
        <taxon>Streptomycetaceae</taxon>
        <taxon>Actinacidiphila</taxon>
    </lineage>
</organism>
<dbReference type="EMBL" id="FNIE01000008">
    <property type="protein sequence ID" value="SDO17210.1"/>
    <property type="molecule type" value="Genomic_DNA"/>
</dbReference>
<dbReference type="InterPro" id="IPR036291">
    <property type="entry name" value="NAD(P)-bd_dom_sf"/>
</dbReference>
<dbReference type="STRING" id="310781.SAMN05216259_10813"/>
<dbReference type="OrthoDB" id="9797538at2"/>
<evidence type="ECO:0000256" key="3">
    <source>
        <dbReference type="RuleBase" id="RU000363"/>
    </source>
</evidence>
<dbReference type="Proteomes" id="UP000199341">
    <property type="component" value="Unassembled WGS sequence"/>
</dbReference>
<gene>
    <name evidence="5" type="ORF">SAMN05216259_10813</name>
</gene>
<dbReference type="PANTHER" id="PTHR44196">
    <property type="entry name" value="DEHYDROGENASE/REDUCTASE SDR FAMILY MEMBER 7B"/>
    <property type="match status" value="1"/>
</dbReference>
<name>A0A1H0HDQ2_9ACTN</name>
<evidence type="ECO:0000256" key="1">
    <source>
        <dbReference type="ARBA" id="ARBA00006484"/>
    </source>
</evidence>
<dbReference type="RefSeq" id="WP_093785596.1">
    <property type="nucleotide sequence ID" value="NZ_FNIE01000008.1"/>
</dbReference>
<keyword evidence="6" id="KW-1185">Reference proteome</keyword>
<keyword evidence="2" id="KW-0560">Oxidoreductase</keyword>
<evidence type="ECO:0000313" key="6">
    <source>
        <dbReference type="Proteomes" id="UP000199341"/>
    </source>
</evidence>
<dbReference type="SMART" id="SM00822">
    <property type="entry name" value="PKS_KR"/>
    <property type="match status" value="1"/>
</dbReference>
<dbReference type="InterPro" id="IPR002347">
    <property type="entry name" value="SDR_fam"/>
</dbReference>
<dbReference type="AlphaFoldDB" id="A0A1H0HDQ2"/>
<dbReference type="SUPFAM" id="SSF51735">
    <property type="entry name" value="NAD(P)-binding Rossmann-fold domains"/>
    <property type="match status" value="1"/>
</dbReference>
<dbReference type="NCBIfam" id="NF006099">
    <property type="entry name" value="PRK08251.1"/>
    <property type="match status" value="1"/>
</dbReference>
<evidence type="ECO:0000256" key="2">
    <source>
        <dbReference type="ARBA" id="ARBA00023002"/>
    </source>
</evidence>
<reference evidence="5 6" key="1">
    <citation type="submission" date="2016-10" db="EMBL/GenBank/DDBJ databases">
        <authorList>
            <person name="de Groot N.N."/>
        </authorList>
    </citation>
    <scope>NUCLEOTIDE SEQUENCE [LARGE SCALE GENOMIC DNA]</scope>
    <source>
        <strain evidence="5 6">CGMCC 4.2022</strain>
    </source>
</reference>
<sequence>MTRSRILITGASSGLGRGLAREFAARGATLALCARRTDRLEELRSQLRAEHPGLQVHVKALDVTDHERVFEVVDAFAAELGGLDRVVVNAGIGNGRPLGTGDFTVNRAIVETNLVAALAQIEAAMEVFRRQGSGHLVVMSSVGAFRAISGSMTAYAASKAAVAMLAEGLRAELHGSGITVSTIFPGYIATDLNEQRPDAPFMVDAATGCRALARAIDKEPDTAVVPAWPWAPIGLALRNLPLSVARRLG</sequence>
<dbReference type="InterPro" id="IPR020904">
    <property type="entry name" value="Sc_DH/Rdtase_CS"/>
</dbReference>
<dbReference type="GO" id="GO:0016020">
    <property type="term" value="C:membrane"/>
    <property type="evidence" value="ECO:0007669"/>
    <property type="project" value="TreeGrafter"/>
</dbReference>
<dbReference type="Pfam" id="PF00106">
    <property type="entry name" value="adh_short"/>
    <property type="match status" value="1"/>
</dbReference>
<dbReference type="GO" id="GO:0016491">
    <property type="term" value="F:oxidoreductase activity"/>
    <property type="evidence" value="ECO:0007669"/>
    <property type="project" value="UniProtKB-KW"/>
</dbReference>
<dbReference type="PRINTS" id="PR00081">
    <property type="entry name" value="GDHRDH"/>
</dbReference>
<dbReference type="PRINTS" id="PR00080">
    <property type="entry name" value="SDRFAMILY"/>
</dbReference>
<proteinExistence type="inferred from homology"/>
<comment type="similarity">
    <text evidence="1 3">Belongs to the short-chain dehydrogenases/reductases (SDR) family.</text>
</comment>
<dbReference type="PROSITE" id="PS00061">
    <property type="entry name" value="ADH_SHORT"/>
    <property type="match status" value="1"/>
</dbReference>
<dbReference type="Gene3D" id="3.40.50.720">
    <property type="entry name" value="NAD(P)-binding Rossmann-like Domain"/>
    <property type="match status" value="1"/>
</dbReference>
<feature type="domain" description="Ketoreductase" evidence="4">
    <location>
        <begin position="4"/>
        <end position="191"/>
    </location>
</feature>
<accession>A0A1H0HDQ2</accession>
<dbReference type="PANTHER" id="PTHR44196:SF1">
    <property type="entry name" value="DEHYDROGENASE_REDUCTASE SDR FAMILY MEMBER 7B"/>
    <property type="match status" value="1"/>
</dbReference>
<protein>
    <recommendedName>
        <fullName evidence="4">Ketoreductase domain-containing protein</fullName>
    </recommendedName>
</protein>